<dbReference type="SUPFAM" id="SSF48208">
    <property type="entry name" value="Six-hairpin glycosidases"/>
    <property type="match status" value="1"/>
</dbReference>
<dbReference type="AlphaFoldDB" id="A0A0R0LXG3"/>
<dbReference type="Proteomes" id="UP000051530">
    <property type="component" value="Unassembled WGS sequence"/>
</dbReference>
<evidence type="ECO:0000256" key="3">
    <source>
        <dbReference type="ARBA" id="ARBA00023295"/>
    </source>
</evidence>
<comment type="catalytic activity">
    <reaction evidence="4">
        <text>alpha,alpha-trehalose + H2O = alpha-D-glucose + beta-D-glucose</text>
        <dbReference type="Rhea" id="RHEA:32675"/>
        <dbReference type="ChEBI" id="CHEBI:15377"/>
        <dbReference type="ChEBI" id="CHEBI:15903"/>
        <dbReference type="ChEBI" id="CHEBI:16551"/>
        <dbReference type="ChEBI" id="CHEBI:17925"/>
        <dbReference type="EC" id="3.2.1.28"/>
    </reaction>
</comment>
<reference evidence="5 6" key="1">
    <citation type="submission" date="2015-07" db="EMBL/GenBank/DDBJ databases">
        <title>The genome of Pseudoloma neurophilia, a relevant intracellular parasite of the zebrafish.</title>
        <authorList>
            <person name="Ndikumana S."/>
            <person name="Pelin A."/>
            <person name="Sanders J."/>
            <person name="Corradi N."/>
        </authorList>
    </citation>
    <scope>NUCLEOTIDE SEQUENCE [LARGE SCALE GENOMIC DNA]</scope>
    <source>
        <strain evidence="5 6">MK1</strain>
    </source>
</reference>
<dbReference type="GO" id="GO:0005993">
    <property type="term" value="P:trehalose catabolic process"/>
    <property type="evidence" value="ECO:0007669"/>
    <property type="project" value="TreeGrafter"/>
</dbReference>
<dbReference type="PROSITE" id="PS00928">
    <property type="entry name" value="TREHALASE_2"/>
    <property type="match status" value="1"/>
</dbReference>
<dbReference type="InterPro" id="IPR018232">
    <property type="entry name" value="Glyco_hydro_37_CS"/>
</dbReference>
<evidence type="ECO:0000256" key="2">
    <source>
        <dbReference type="ARBA" id="ARBA00022801"/>
    </source>
</evidence>
<comment type="caution">
    <text evidence="5">The sequence shown here is derived from an EMBL/GenBank/DDBJ whole genome shotgun (WGS) entry which is preliminary data.</text>
</comment>
<keyword evidence="3 4" id="KW-0326">Glycosidase</keyword>
<dbReference type="EMBL" id="LGUB01000153">
    <property type="protein sequence ID" value="KRH94022.1"/>
    <property type="molecule type" value="Genomic_DNA"/>
</dbReference>
<proteinExistence type="inferred from homology"/>
<dbReference type="InterPro" id="IPR012341">
    <property type="entry name" value="6hp_glycosidase-like_sf"/>
</dbReference>
<evidence type="ECO:0000256" key="1">
    <source>
        <dbReference type="ARBA" id="ARBA00005615"/>
    </source>
</evidence>
<dbReference type="PROSITE" id="PS00927">
    <property type="entry name" value="TREHALASE_1"/>
    <property type="match status" value="1"/>
</dbReference>
<accession>A0A0R0LXG3</accession>
<organism evidence="5 6">
    <name type="scientific">Pseudoloma neurophilia</name>
    <dbReference type="NCBI Taxonomy" id="146866"/>
    <lineage>
        <taxon>Eukaryota</taxon>
        <taxon>Fungi</taxon>
        <taxon>Fungi incertae sedis</taxon>
        <taxon>Microsporidia</taxon>
        <taxon>Pseudoloma</taxon>
    </lineage>
</organism>
<dbReference type="Gene3D" id="1.50.10.10">
    <property type="match status" value="1"/>
</dbReference>
<dbReference type="EC" id="3.2.1.28" evidence="4"/>
<dbReference type="GO" id="GO:0004555">
    <property type="term" value="F:alpha,alpha-trehalase activity"/>
    <property type="evidence" value="ECO:0007669"/>
    <property type="project" value="UniProtKB-EC"/>
</dbReference>
<name>A0A0R0LXG3_9MICR</name>
<keyword evidence="2 4" id="KW-0378">Hydrolase</keyword>
<dbReference type="PRINTS" id="PR00744">
    <property type="entry name" value="GLHYDRLASE37"/>
</dbReference>
<dbReference type="OrthoDB" id="3542292at2759"/>
<dbReference type="PANTHER" id="PTHR23403">
    <property type="entry name" value="TREHALASE"/>
    <property type="match status" value="1"/>
</dbReference>
<dbReference type="InterPro" id="IPR001661">
    <property type="entry name" value="Glyco_hydro_37"/>
</dbReference>
<sequence>MAAQLILPKADSKDFVDRPTKRPISEIRRDFNRLRKRLGIQNFSKALKNNKAQNNDIGFQTSFTVKANPLGSLITSAAAEIASVASKTKIEMLKRFIDDNFDMPGTDLVPHDPEDWRPHPAILEETDSYGNEITNQNVKDVAIGLNDVWKELSRVKVEKKGRDSTLLSLPYPFMVPGGRFREFYYWDTYFILEGLIRSKMYESAFNIVRNFAHIIDKLGYIPNGTREYYKFRSQPPFFPLMLVKIMGINEEMDQFVLTEGLKMALNEYEWFRRYRSVHVKKGNKLYLLNFFHVKTDFPRPESLSEDIKTFLSQNVQSEGEIFSNLKSGAESGWDFSSRWFKGEGIETISAYNQIPVDLNAILFKNEQIISKLLEKVGDLEKAREFGDLSIRRHEAINEVLWNDNIGTWNDVRLDDHTFVDQRFFFSNVFPLIFDITPPSKTQESRKKLKKNDLLSDSPEDAQNIGRATENTIYTVLNAHKKELFSYKGGVPTSGEGPSEQQWDFPNVWAPHQYLIVEKLNSIGEKDMALQIARAFYNSVKAGFLQSKVFYEKYNCLKLGLTGKGGEYEAQTGFGWTNGTALSFIHMFGDLLDDDYDVQNEYEKISELLAAKVSGNEN</sequence>
<dbReference type="VEuPathDB" id="MicrosporidiaDB:M153_4200004736"/>
<evidence type="ECO:0000313" key="5">
    <source>
        <dbReference type="EMBL" id="KRH94022.1"/>
    </source>
</evidence>
<keyword evidence="6" id="KW-1185">Reference proteome</keyword>
<dbReference type="InterPro" id="IPR008928">
    <property type="entry name" value="6-hairpin_glycosidase_sf"/>
</dbReference>
<evidence type="ECO:0000313" key="6">
    <source>
        <dbReference type="Proteomes" id="UP000051530"/>
    </source>
</evidence>
<comment type="similarity">
    <text evidence="1 4">Belongs to the glycosyl hydrolase 37 family.</text>
</comment>
<gene>
    <name evidence="5" type="ORF">M153_4200004736</name>
</gene>
<protein>
    <recommendedName>
        <fullName evidence="4">Trehalase</fullName>
        <ecNumber evidence="4">3.2.1.28</ecNumber>
    </recommendedName>
    <alternativeName>
        <fullName evidence="4">Alpha-trehalose glucohydrolase</fullName>
    </alternativeName>
</protein>
<dbReference type="Pfam" id="PF01204">
    <property type="entry name" value="Trehalase"/>
    <property type="match status" value="1"/>
</dbReference>
<evidence type="ECO:0000256" key="4">
    <source>
        <dbReference type="RuleBase" id="RU361180"/>
    </source>
</evidence>
<dbReference type="PANTHER" id="PTHR23403:SF1">
    <property type="entry name" value="TREHALASE"/>
    <property type="match status" value="1"/>
</dbReference>